<protein>
    <submittedName>
        <fullName evidence="2">Uncharacterized protein</fullName>
    </submittedName>
</protein>
<dbReference type="GeneID" id="26307322"/>
<sequence length="118" mass="13368">MSDRTRSLTPAGRSSLAPSSLPARKIRLRIVTHSPPLHFLAPFNPDDPHCFEALQHFVHAQLVRRTRDDDERIELESVGQEGVGFEIDGFDVPFDDPDIVRDGDTLTVRLQSQHNKEE</sequence>
<name>A0A081CNM7_PSEA2</name>
<dbReference type="Proteomes" id="UP000053758">
    <property type="component" value="Unassembled WGS sequence"/>
</dbReference>
<gene>
    <name evidence="2" type="ORF">PAN0_060d6514</name>
</gene>
<organism evidence="2">
    <name type="scientific">Pseudozyma antarctica</name>
    <name type="common">Yeast</name>
    <name type="synonym">Candida antarctica</name>
    <dbReference type="NCBI Taxonomy" id="84753"/>
    <lineage>
        <taxon>Eukaryota</taxon>
        <taxon>Fungi</taxon>
        <taxon>Dikarya</taxon>
        <taxon>Basidiomycota</taxon>
        <taxon>Ustilaginomycotina</taxon>
        <taxon>Ustilaginomycetes</taxon>
        <taxon>Ustilaginales</taxon>
        <taxon>Ustilaginaceae</taxon>
        <taxon>Moesziomyces</taxon>
    </lineage>
</organism>
<evidence type="ECO:0000313" key="2">
    <source>
        <dbReference type="EMBL" id="GAK68273.1"/>
    </source>
</evidence>
<evidence type="ECO:0000256" key="1">
    <source>
        <dbReference type="SAM" id="MobiDB-lite"/>
    </source>
</evidence>
<feature type="non-terminal residue" evidence="2">
    <location>
        <position position="118"/>
    </location>
</feature>
<proteinExistence type="predicted"/>
<dbReference type="HOGENOM" id="CLU_2078553_0_0_1"/>
<dbReference type="AlphaFoldDB" id="A0A081CNM7"/>
<keyword evidence="3" id="KW-1185">Reference proteome</keyword>
<accession>A0A081CNM7</accession>
<reference evidence="2" key="1">
    <citation type="submission" date="2014-07" db="EMBL/GenBank/DDBJ databases">
        <title>Draft genome sequence of the yeast Pseudozyma antarctica JCM 10317 known as a producer of lipase B which used in a wide range of industrial applications.</title>
        <authorList>
            <person name="Morita T."/>
            <person name="Saika A."/>
            <person name="Koike H."/>
        </authorList>
    </citation>
    <scope>NUCLEOTIDE SEQUENCE</scope>
    <source>
        <strain evidence="2">JCM 10317</strain>
    </source>
</reference>
<evidence type="ECO:0000313" key="3">
    <source>
        <dbReference type="Proteomes" id="UP000053758"/>
    </source>
</evidence>
<dbReference type="RefSeq" id="XP_014653521.1">
    <property type="nucleotide sequence ID" value="XM_014798035.1"/>
</dbReference>
<dbReference type="EMBL" id="DF830127">
    <property type="protein sequence ID" value="GAK68273.1"/>
    <property type="molecule type" value="Genomic_DNA"/>
</dbReference>
<feature type="region of interest" description="Disordered" evidence="1">
    <location>
        <begin position="1"/>
        <end position="20"/>
    </location>
</feature>